<organism evidence="1 2">
    <name type="scientific">Lipomyces starkeyi NRRL Y-11557</name>
    <dbReference type="NCBI Taxonomy" id="675824"/>
    <lineage>
        <taxon>Eukaryota</taxon>
        <taxon>Fungi</taxon>
        <taxon>Dikarya</taxon>
        <taxon>Ascomycota</taxon>
        <taxon>Saccharomycotina</taxon>
        <taxon>Lipomycetes</taxon>
        <taxon>Lipomycetales</taxon>
        <taxon>Lipomycetaceae</taxon>
        <taxon>Lipomyces</taxon>
    </lineage>
</organism>
<dbReference type="Proteomes" id="UP000094385">
    <property type="component" value="Unassembled WGS sequence"/>
</dbReference>
<proteinExistence type="predicted"/>
<accession>A0A1E3Q1T9</accession>
<reference evidence="1 2" key="1">
    <citation type="journal article" date="2016" name="Proc. Natl. Acad. Sci. U.S.A.">
        <title>Comparative genomics of biotechnologically important yeasts.</title>
        <authorList>
            <person name="Riley R."/>
            <person name="Haridas S."/>
            <person name="Wolfe K.H."/>
            <person name="Lopes M.R."/>
            <person name="Hittinger C.T."/>
            <person name="Goeker M."/>
            <person name="Salamov A.A."/>
            <person name="Wisecaver J.H."/>
            <person name="Long T.M."/>
            <person name="Calvey C.H."/>
            <person name="Aerts A.L."/>
            <person name="Barry K.W."/>
            <person name="Choi C."/>
            <person name="Clum A."/>
            <person name="Coughlan A.Y."/>
            <person name="Deshpande S."/>
            <person name="Douglass A.P."/>
            <person name="Hanson S.J."/>
            <person name="Klenk H.-P."/>
            <person name="LaButti K.M."/>
            <person name="Lapidus A."/>
            <person name="Lindquist E.A."/>
            <person name="Lipzen A.M."/>
            <person name="Meier-Kolthoff J.P."/>
            <person name="Ohm R.A."/>
            <person name="Otillar R.P."/>
            <person name="Pangilinan J.L."/>
            <person name="Peng Y."/>
            <person name="Rokas A."/>
            <person name="Rosa C.A."/>
            <person name="Scheuner C."/>
            <person name="Sibirny A.A."/>
            <person name="Slot J.C."/>
            <person name="Stielow J.B."/>
            <person name="Sun H."/>
            <person name="Kurtzman C.P."/>
            <person name="Blackwell M."/>
            <person name="Grigoriev I.V."/>
            <person name="Jeffries T.W."/>
        </authorList>
    </citation>
    <scope>NUCLEOTIDE SEQUENCE [LARGE SCALE GENOMIC DNA]</scope>
    <source>
        <strain evidence="1 2">NRRL Y-11557</strain>
    </source>
</reference>
<evidence type="ECO:0000313" key="1">
    <source>
        <dbReference type="EMBL" id="ODQ71112.1"/>
    </source>
</evidence>
<dbReference type="EMBL" id="KV454298">
    <property type="protein sequence ID" value="ODQ71112.1"/>
    <property type="molecule type" value="Genomic_DNA"/>
</dbReference>
<sequence length="108" mass="12293">MNSGKFFLALCSSLHTLQYHRTNARIYGIYLAHHTCMCGPNPETGVFKCRHKNGETRILGLCGLNSPPRFVYGIPRCLLRGSYSILIYIFAAKLQLHRTLRCITYIIS</sequence>
<protein>
    <submittedName>
        <fullName evidence="1">Uncharacterized protein</fullName>
    </submittedName>
</protein>
<gene>
    <name evidence="1" type="ORF">LIPSTDRAFT_147111</name>
</gene>
<evidence type="ECO:0000313" key="2">
    <source>
        <dbReference type="Proteomes" id="UP000094385"/>
    </source>
</evidence>
<name>A0A1E3Q1T9_LIPST</name>
<dbReference type="AlphaFoldDB" id="A0A1E3Q1T9"/>
<keyword evidence="2" id="KW-1185">Reference proteome</keyword>